<dbReference type="EMBL" id="KZ663095">
    <property type="protein sequence ID" value="PPS15850.1"/>
    <property type="molecule type" value="Genomic_DNA"/>
</dbReference>
<gene>
    <name evidence="6" type="ORF">GOBAR_AA04727</name>
</gene>
<proteinExistence type="inferred from homology"/>
<evidence type="ECO:0000256" key="4">
    <source>
        <dbReference type="ARBA" id="ARBA00022989"/>
    </source>
</evidence>
<keyword evidence="3" id="KW-0812">Transmembrane</keyword>
<sequence length="89" mass="10256">MAPAILGFLPKKLSKKKKQVLKKLPCLKCGFLGKVEEQLDVVAKGTYVLNRDFDTLSQLVSRLNDEVKHKKEMIGICLERQREDHRFCL</sequence>
<comment type="subcellular location">
    <subcellularLocation>
        <location evidence="1">Membrane</location>
    </subcellularLocation>
</comment>
<keyword evidence="4" id="KW-1133">Transmembrane helix</keyword>
<accession>A0A2P5YJS4</accession>
<dbReference type="PANTHER" id="PTHR31113">
    <property type="entry name" value="UPF0496 PROTEIN 3-RELATED"/>
    <property type="match status" value="1"/>
</dbReference>
<evidence type="ECO:0000313" key="6">
    <source>
        <dbReference type="EMBL" id="PPS15850.1"/>
    </source>
</evidence>
<dbReference type="InterPro" id="IPR007749">
    <property type="entry name" value="DUF677"/>
</dbReference>
<comment type="similarity">
    <text evidence="2">Belongs to the UPF0496 family.</text>
</comment>
<evidence type="ECO:0000256" key="2">
    <source>
        <dbReference type="ARBA" id="ARBA00009074"/>
    </source>
</evidence>
<reference evidence="6 7" key="1">
    <citation type="submission" date="2015-01" db="EMBL/GenBank/DDBJ databases">
        <title>Genome of allotetraploid Gossypium barbadense reveals genomic plasticity and fiber elongation in cotton evolution.</title>
        <authorList>
            <person name="Chen X."/>
            <person name="Liu X."/>
            <person name="Zhao B."/>
            <person name="Zheng H."/>
            <person name="Hu Y."/>
            <person name="Lu G."/>
            <person name="Yang C."/>
            <person name="Chen J."/>
            <person name="Shan C."/>
            <person name="Zhang L."/>
            <person name="Zhou Y."/>
            <person name="Wang L."/>
            <person name="Guo W."/>
            <person name="Bai Y."/>
            <person name="Ruan J."/>
            <person name="Shangguan X."/>
            <person name="Mao Y."/>
            <person name="Jiang J."/>
            <person name="Zhu Y."/>
            <person name="Lei J."/>
            <person name="Kang H."/>
            <person name="Chen S."/>
            <person name="He X."/>
            <person name="Wang R."/>
            <person name="Wang Y."/>
            <person name="Chen J."/>
            <person name="Wang L."/>
            <person name="Yu S."/>
            <person name="Wang B."/>
            <person name="Wei J."/>
            <person name="Song S."/>
            <person name="Lu X."/>
            <person name="Gao Z."/>
            <person name="Gu W."/>
            <person name="Deng X."/>
            <person name="Ma D."/>
            <person name="Wang S."/>
            <person name="Liang W."/>
            <person name="Fang L."/>
            <person name="Cai C."/>
            <person name="Zhu X."/>
            <person name="Zhou B."/>
            <person name="Zhang Y."/>
            <person name="Chen Z."/>
            <person name="Xu S."/>
            <person name="Zhu R."/>
            <person name="Wang S."/>
            <person name="Zhang T."/>
            <person name="Zhao G."/>
        </authorList>
    </citation>
    <scope>NUCLEOTIDE SEQUENCE [LARGE SCALE GENOMIC DNA]</scope>
    <source>
        <strain evidence="7">cv. Xinhai21</strain>
        <tissue evidence="6">Leaf</tissue>
    </source>
</reference>
<evidence type="ECO:0000256" key="3">
    <source>
        <dbReference type="ARBA" id="ARBA00022692"/>
    </source>
</evidence>
<dbReference type="OrthoDB" id="776561at2759"/>
<dbReference type="GO" id="GO:0016020">
    <property type="term" value="C:membrane"/>
    <property type="evidence" value="ECO:0007669"/>
    <property type="project" value="UniProtKB-SubCell"/>
</dbReference>
<dbReference type="AlphaFoldDB" id="A0A2P5YJS4"/>
<evidence type="ECO:0000256" key="5">
    <source>
        <dbReference type="ARBA" id="ARBA00023136"/>
    </source>
</evidence>
<evidence type="ECO:0000313" key="7">
    <source>
        <dbReference type="Proteomes" id="UP000239757"/>
    </source>
</evidence>
<evidence type="ECO:0000256" key="1">
    <source>
        <dbReference type="ARBA" id="ARBA00004370"/>
    </source>
</evidence>
<protein>
    <submittedName>
        <fullName evidence="6">Uncharacterized protein</fullName>
    </submittedName>
</protein>
<keyword evidence="5" id="KW-0472">Membrane</keyword>
<organism evidence="6 7">
    <name type="scientific">Gossypium barbadense</name>
    <name type="common">Sea Island cotton</name>
    <name type="synonym">Hibiscus barbadensis</name>
    <dbReference type="NCBI Taxonomy" id="3634"/>
    <lineage>
        <taxon>Eukaryota</taxon>
        <taxon>Viridiplantae</taxon>
        <taxon>Streptophyta</taxon>
        <taxon>Embryophyta</taxon>
        <taxon>Tracheophyta</taxon>
        <taxon>Spermatophyta</taxon>
        <taxon>Magnoliopsida</taxon>
        <taxon>eudicotyledons</taxon>
        <taxon>Gunneridae</taxon>
        <taxon>Pentapetalae</taxon>
        <taxon>rosids</taxon>
        <taxon>malvids</taxon>
        <taxon>Malvales</taxon>
        <taxon>Malvaceae</taxon>
        <taxon>Malvoideae</taxon>
        <taxon>Gossypium</taxon>
    </lineage>
</organism>
<dbReference type="PANTHER" id="PTHR31113:SF2">
    <property type="entry name" value="OS04G0423200 PROTEIN"/>
    <property type="match status" value="1"/>
</dbReference>
<dbReference type="Proteomes" id="UP000239757">
    <property type="component" value="Unassembled WGS sequence"/>
</dbReference>
<name>A0A2P5YJS4_GOSBA</name>